<reference evidence="1" key="1">
    <citation type="journal article" date="2014" name="Front. Microbiol.">
        <title>High frequency of phylogenetically diverse reductive dehalogenase-homologous genes in deep subseafloor sedimentary metagenomes.</title>
        <authorList>
            <person name="Kawai M."/>
            <person name="Futagami T."/>
            <person name="Toyoda A."/>
            <person name="Takaki Y."/>
            <person name="Nishi S."/>
            <person name="Hori S."/>
            <person name="Arai W."/>
            <person name="Tsubouchi T."/>
            <person name="Morono Y."/>
            <person name="Uchiyama I."/>
            <person name="Ito T."/>
            <person name="Fujiyama A."/>
            <person name="Inagaki F."/>
            <person name="Takami H."/>
        </authorList>
    </citation>
    <scope>NUCLEOTIDE SEQUENCE</scope>
    <source>
        <strain evidence="1">Expedition CK06-06</strain>
    </source>
</reference>
<comment type="caution">
    <text evidence="1">The sequence shown here is derived from an EMBL/GenBank/DDBJ whole genome shotgun (WGS) entry which is preliminary data.</text>
</comment>
<dbReference type="InterPro" id="IPR024524">
    <property type="entry name" value="DUF3800"/>
</dbReference>
<name>X1E1F7_9ZZZZ</name>
<dbReference type="Pfam" id="PF12686">
    <property type="entry name" value="DUF3800"/>
    <property type="match status" value="1"/>
</dbReference>
<protein>
    <recommendedName>
        <fullName evidence="2">DUF3800 domain-containing protein</fullName>
    </recommendedName>
</protein>
<dbReference type="AlphaFoldDB" id="X1E1F7"/>
<gene>
    <name evidence="1" type="ORF">S01H4_52653</name>
</gene>
<accession>X1E1F7</accession>
<dbReference type="EMBL" id="BART01030109">
    <property type="protein sequence ID" value="GAH14275.1"/>
    <property type="molecule type" value="Genomic_DNA"/>
</dbReference>
<evidence type="ECO:0008006" key="2">
    <source>
        <dbReference type="Google" id="ProtNLM"/>
    </source>
</evidence>
<organism evidence="1">
    <name type="scientific">marine sediment metagenome</name>
    <dbReference type="NCBI Taxonomy" id="412755"/>
    <lineage>
        <taxon>unclassified sequences</taxon>
        <taxon>metagenomes</taxon>
        <taxon>ecological metagenomes</taxon>
    </lineage>
</organism>
<proteinExistence type="predicted"/>
<sequence>MYIFIDESGDLEPGKGTEYFIIGMVFYYKRDLSEINRVINMHNRFLWQNGWPKSREIKATLLYNYKTVLNKIELSNLKIGPRLYLQEIYNDINELDVKSGFLIHKPSNQGAMLRCLHKEKIYNFLSKNLYNECFGYLRENMNIYVDQRNITLVKKQKKINRTIQRLNLNYIGYINHELTYQFALRKHISPEIEISFENSKRVKGLQVADYLTWAVRKKYEGKPFWYNLLIKIEKVEKLDNF</sequence>
<evidence type="ECO:0000313" key="1">
    <source>
        <dbReference type="EMBL" id="GAH14275.1"/>
    </source>
</evidence>